<name>A0A4Q4MWZ9_9PLEO</name>
<gene>
    <name evidence="1" type="ORF">AA0114_g863</name>
</gene>
<organism evidence="1 2">
    <name type="scientific">Alternaria tenuissima</name>
    <dbReference type="NCBI Taxonomy" id="119927"/>
    <lineage>
        <taxon>Eukaryota</taxon>
        <taxon>Fungi</taxon>
        <taxon>Dikarya</taxon>
        <taxon>Ascomycota</taxon>
        <taxon>Pezizomycotina</taxon>
        <taxon>Dothideomycetes</taxon>
        <taxon>Pleosporomycetidae</taxon>
        <taxon>Pleosporales</taxon>
        <taxon>Pleosporineae</taxon>
        <taxon>Pleosporaceae</taxon>
        <taxon>Alternaria</taxon>
        <taxon>Alternaria sect. Alternaria</taxon>
        <taxon>Alternaria alternata complex</taxon>
    </lineage>
</organism>
<evidence type="ECO:0000313" key="2">
    <source>
        <dbReference type="Proteomes" id="UP000292402"/>
    </source>
</evidence>
<accession>A0A4Q4MWZ9</accession>
<dbReference type="PANTHER" id="PTHR35179:SF1">
    <property type="entry name" value="INTEGRAL MEMBRANE PROTEIN"/>
    <property type="match status" value="1"/>
</dbReference>
<sequence length="450" mass="51171">MEQNTFFTDLELPPQPLYLGRPRSASDPVFSTSLIHGKHYIDKNTGKREYGGPNLKTLAKQKGKEWYSYMYTNVNEDMIVWEGTFADIHASPDTVSSADGYSLVSSYSFMDKEKTTISVPGSPPVFKRPRAEDFPLRVAPDTGYHFMDEHAERAPIYQYEPAFQAMALMSPDTRLNDVDIVINRTTILNLIKFLKGTSFQEFHLHLDFEKNTLFIGRQVRNAKVRSTPNSYGRNFEAALTGSEIDGATTHHRMLKYKFGSLTLVVRHEVDAYDPTIVTPRDPDVLPTVHPSFDPGDYNAENIQCDESQGTIVIPQGKVVPQHQILELKSNASSRPLDQMWLGRTPTCCLGGKHNAAFDGTYKRRDIRIKSVTQKGDHKDNYKGFESWEADNQEVLQKLVTLLQLLRKTVEEKTEHRSAILVAMSGDDMKIYQTKKRIGALPKEIVDRFWD</sequence>
<comment type="caution">
    <text evidence="1">The sequence shown here is derived from an EMBL/GenBank/DDBJ whole genome shotgun (WGS) entry which is preliminary data.</text>
</comment>
<dbReference type="AlphaFoldDB" id="A0A4Q4MWZ9"/>
<evidence type="ECO:0000313" key="1">
    <source>
        <dbReference type="EMBL" id="RYN61020.1"/>
    </source>
</evidence>
<evidence type="ECO:0008006" key="3">
    <source>
        <dbReference type="Google" id="ProtNLM"/>
    </source>
</evidence>
<dbReference type="EMBL" id="PDXA01000002">
    <property type="protein sequence ID" value="RYN61020.1"/>
    <property type="molecule type" value="Genomic_DNA"/>
</dbReference>
<dbReference type="PANTHER" id="PTHR35179">
    <property type="entry name" value="PROTEIN CBG02620"/>
    <property type="match status" value="1"/>
</dbReference>
<proteinExistence type="predicted"/>
<dbReference type="Proteomes" id="UP000292402">
    <property type="component" value="Unassembled WGS sequence"/>
</dbReference>
<protein>
    <recommendedName>
        <fullName evidence="3">Geranylgeranyl pyrophosphate synthetase</fullName>
    </recommendedName>
</protein>
<reference evidence="2" key="1">
    <citation type="journal article" date="2019" name="bioRxiv">
        <title>Genomics, evolutionary history and diagnostics of the Alternaria alternata species group including apple and Asian pear pathotypes.</title>
        <authorList>
            <person name="Armitage A.D."/>
            <person name="Cockerton H.M."/>
            <person name="Sreenivasaprasad S."/>
            <person name="Woodhall J.W."/>
            <person name="Lane C.R."/>
            <person name="Harrison R.J."/>
            <person name="Clarkson J.P."/>
        </authorList>
    </citation>
    <scope>NUCLEOTIDE SEQUENCE [LARGE SCALE GENOMIC DNA]</scope>
    <source>
        <strain evidence="2">FERA 1082</strain>
    </source>
</reference>